<keyword evidence="2" id="KW-1185">Reference proteome</keyword>
<dbReference type="RefSeq" id="WP_184533004.1">
    <property type="nucleotide sequence ID" value="NZ_JACHJW010000001.1"/>
</dbReference>
<gene>
    <name evidence="1" type="ORF">FHR38_000898</name>
</gene>
<accession>A0A7W7SP63</accession>
<dbReference type="AlphaFoldDB" id="A0A7W7SP63"/>
<dbReference type="EMBL" id="JACHJW010000001">
    <property type="protein sequence ID" value="MBB4957165.1"/>
    <property type="molecule type" value="Genomic_DNA"/>
</dbReference>
<protein>
    <recommendedName>
        <fullName evidence="3">Glycosyl transferase family 2</fullName>
    </recommendedName>
</protein>
<dbReference type="Gene3D" id="3.90.550.10">
    <property type="entry name" value="Spore Coat Polysaccharide Biosynthesis Protein SpsA, Chain A"/>
    <property type="match status" value="1"/>
</dbReference>
<dbReference type="SUPFAM" id="SSF53448">
    <property type="entry name" value="Nucleotide-diphospho-sugar transferases"/>
    <property type="match status" value="1"/>
</dbReference>
<dbReference type="CDD" id="cd00761">
    <property type="entry name" value="Glyco_tranf_GTA_type"/>
    <property type="match status" value="1"/>
</dbReference>
<sequence length="264" mass="30256">MVMFTLACAFHNTDRLLERTLPLALRSLTQPTRHEFEVLLVADRSPDETVARLLPRLAEFGVDELRFRRTNRLSYPGLGSNNFHANNFTTTRPYLVSFTDDSFIWKTDESFDVLDAMAGIFERHPAVTLINKVDDHDEWDSPLIDLGPEIESGVRSVNRVIDQLIAYDTGRFEPVARQFGAWDRETFSGDMGIRYHWEHLASHVGRTAGRKIARPETWPLRVRHCDLRLDPDSIHGTQDEDVKLKCFDNLLRSQGLNKHSGPAD</sequence>
<reference evidence="1 2" key="1">
    <citation type="submission" date="2020-08" db="EMBL/GenBank/DDBJ databases">
        <title>Sequencing the genomes of 1000 actinobacteria strains.</title>
        <authorList>
            <person name="Klenk H.-P."/>
        </authorList>
    </citation>
    <scope>NUCLEOTIDE SEQUENCE [LARGE SCALE GENOMIC DNA]</scope>
    <source>
        <strain evidence="1 2">DSM 45886</strain>
    </source>
</reference>
<evidence type="ECO:0000313" key="2">
    <source>
        <dbReference type="Proteomes" id="UP000578819"/>
    </source>
</evidence>
<organism evidence="1 2">
    <name type="scientific">Micromonospora polyrhachis</name>
    <dbReference type="NCBI Taxonomy" id="1282883"/>
    <lineage>
        <taxon>Bacteria</taxon>
        <taxon>Bacillati</taxon>
        <taxon>Actinomycetota</taxon>
        <taxon>Actinomycetes</taxon>
        <taxon>Micromonosporales</taxon>
        <taxon>Micromonosporaceae</taxon>
        <taxon>Micromonospora</taxon>
    </lineage>
</organism>
<evidence type="ECO:0008006" key="3">
    <source>
        <dbReference type="Google" id="ProtNLM"/>
    </source>
</evidence>
<name>A0A7W7SP63_9ACTN</name>
<evidence type="ECO:0000313" key="1">
    <source>
        <dbReference type="EMBL" id="MBB4957165.1"/>
    </source>
</evidence>
<comment type="caution">
    <text evidence="1">The sequence shown here is derived from an EMBL/GenBank/DDBJ whole genome shotgun (WGS) entry which is preliminary data.</text>
</comment>
<dbReference type="InterPro" id="IPR029044">
    <property type="entry name" value="Nucleotide-diphossugar_trans"/>
</dbReference>
<proteinExistence type="predicted"/>
<dbReference type="Proteomes" id="UP000578819">
    <property type="component" value="Unassembled WGS sequence"/>
</dbReference>